<feature type="compositionally biased region" description="Gly residues" evidence="1">
    <location>
        <begin position="7"/>
        <end position="34"/>
    </location>
</feature>
<comment type="caution">
    <text evidence="3">The sequence shown here is derived from an EMBL/GenBank/DDBJ whole genome shotgun (WGS) entry which is preliminary data.</text>
</comment>
<proteinExistence type="predicted"/>
<name>A0A9X2KBI7_9MICO</name>
<dbReference type="RefSeq" id="WP_232057546.1">
    <property type="nucleotide sequence ID" value="NZ_JAMZDY010000001.1"/>
</dbReference>
<keyword evidence="4" id="KW-1185">Reference proteome</keyword>
<dbReference type="Proteomes" id="UP001139722">
    <property type="component" value="Unassembled WGS sequence"/>
</dbReference>
<evidence type="ECO:0000256" key="1">
    <source>
        <dbReference type="SAM" id="MobiDB-lite"/>
    </source>
</evidence>
<feature type="region of interest" description="Disordered" evidence="1">
    <location>
        <begin position="1"/>
        <end position="35"/>
    </location>
</feature>
<evidence type="ECO:0000313" key="4">
    <source>
        <dbReference type="Proteomes" id="UP001139722"/>
    </source>
</evidence>
<evidence type="ECO:0000256" key="2">
    <source>
        <dbReference type="SAM" id="Phobius"/>
    </source>
</evidence>
<dbReference type="AlphaFoldDB" id="A0A9X2KBI7"/>
<sequence length="247" mass="25134">MRADVSSGGGLGGGGDGSVGGAAGGGGTGGGAAGDGRRRLRLRREAWGFAVGSVFFLVGALPWYAAWAGPVGAAATFVVGSVFFTLAAFVQLSLSGRRIPVRGTNRADAWDWWAAAVQFVGTLLFNVSTAAALAAALADPERLGAGWRPDAWGSAAFLISSAFAMVATSDRGTLWDVHARSWHGTWLTMLGSIAFAVSAVGAYVVPQTDSLVSAFWANLGTLVGAVCFLLAALLSRRAIDAPATRAG</sequence>
<dbReference type="EMBL" id="JAMZDY010000001">
    <property type="protein sequence ID" value="MCP2370406.1"/>
    <property type="molecule type" value="Genomic_DNA"/>
</dbReference>
<feature type="transmembrane region" description="Helical" evidence="2">
    <location>
        <begin position="112"/>
        <end position="135"/>
    </location>
</feature>
<keyword evidence="2" id="KW-0472">Membrane</keyword>
<feature type="transmembrane region" description="Helical" evidence="2">
    <location>
        <begin position="186"/>
        <end position="205"/>
    </location>
</feature>
<gene>
    <name evidence="3" type="ORF">BJ978_001082</name>
</gene>
<evidence type="ECO:0008006" key="5">
    <source>
        <dbReference type="Google" id="ProtNLM"/>
    </source>
</evidence>
<evidence type="ECO:0000313" key="3">
    <source>
        <dbReference type="EMBL" id="MCP2370406.1"/>
    </source>
</evidence>
<reference evidence="3" key="1">
    <citation type="submission" date="2022-06" db="EMBL/GenBank/DDBJ databases">
        <title>Sequencing the genomes of 1000 actinobacteria strains.</title>
        <authorList>
            <person name="Klenk H.-P."/>
        </authorList>
    </citation>
    <scope>NUCLEOTIDE SEQUENCE</scope>
    <source>
        <strain evidence="3">DSM 22016</strain>
    </source>
</reference>
<feature type="transmembrane region" description="Helical" evidence="2">
    <location>
        <begin position="46"/>
        <end position="65"/>
    </location>
</feature>
<organism evidence="3 4">
    <name type="scientific">Agromyces terreus</name>
    <dbReference type="NCBI Taxonomy" id="424795"/>
    <lineage>
        <taxon>Bacteria</taxon>
        <taxon>Bacillati</taxon>
        <taxon>Actinomycetota</taxon>
        <taxon>Actinomycetes</taxon>
        <taxon>Micrococcales</taxon>
        <taxon>Microbacteriaceae</taxon>
        <taxon>Agromyces</taxon>
    </lineage>
</organism>
<protein>
    <recommendedName>
        <fullName evidence="5">YrhK domain-containing protein</fullName>
    </recommendedName>
</protein>
<keyword evidence="2" id="KW-0812">Transmembrane</keyword>
<feature type="transmembrane region" description="Helical" evidence="2">
    <location>
        <begin position="71"/>
        <end position="92"/>
    </location>
</feature>
<accession>A0A9X2KBI7</accession>
<keyword evidence="2" id="KW-1133">Transmembrane helix</keyword>
<feature type="transmembrane region" description="Helical" evidence="2">
    <location>
        <begin position="211"/>
        <end position="235"/>
    </location>
</feature>
<feature type="transmembrane region" description="Helical" evidence="2">
    <location>
        <begin position="155"/>
        <end position="174"/>
    </location>
</feature>